<dbReference type="Proteomes" id="UP000610456">
    <property type="component" value="Unassembled WGS sequence"/>
</dbReference>
<dbReference type="PANTHER" id="PTHR41729:SF1">
    <property type="entry name" value="GLUTAMYL-TRNA SYNTHETASE"/>
    <property type="match status" value="1"/>
</dbReference>
<name>A0A918VVD0_9FLAO</name>
<dbReference type="AlphaFoldDB" id="A0A918VVD0"/>
<comment type="caution">
    <text evidence="1">The sequence shown here is derived from an EMBL/GenBank/DDBJ whole genome shotgun (WGS) entry which is preliminary data.</text>
</comment>
<dbReference type="EMBL" id="BMXB01000001">
    <property type="protein sequence ID" value="GHA27757.1"/>
    <property type="molecule type" value="Genomic_DNA"/>
</dbReference>
<dbReference type="Pfam" id="PF13875">
    <property type="entry name" value="DUF4202"/>
    <property type="match status" value="1"/>
</dbReference>
<evidence type="ECO:0008006" key="3">
    <source>
        <dbReference type="Google" id="ProtNLM"/>
    </source>
</evidence>
<reference evidence="1" key="1">
    <citation type="journal article" date="2014" name="Int. J. Syst. Evol. Microbiol.">
        <title>Complete genome sequence of Corynebacterium casei LMG S-19264T (=DSM 44701T), isolated from a smear-ripened cheese.</title>
        <authorList>
            <consortium name="US DOE Joint Genome Institute (JGI-PGF)"/>
            <person name="Walter F."/>
            <person name="Albersmeier A."/>
            <person name="Kalinowski J."/>
            <person name="Ruckert C."/>
        </authorList>
    </citation>
    <scope>NUCLEOTIDE SEQUENCE</scope>
    <source>
        <strain evidence="1">KCTC 12719</strain>
    </source>
</reference>
<dbReference type="RefSeq" id="WP_189603254.1">
    <property type="nucleotide sequence ID" value="NZ_BMXB01000001.1"/>
</dbReference>
<dbReference type="InterPro" id="IPR025255">
    <property type="entry name" value="DUF4202"/>
</dbReference>
<proteinExistence type="predicted"/>
<dbReference type="PANTHER" id="PTHR41729">
    <property type="entry name" value="GLUTAMYL-TRNA SYNTHETASE"/>
    <property type="match status" value="1"/>
</dbReference>
<evidence type="ECO:0000313" key="2">
    <source>
        <dbReference type="Proteomes" id="UP000610456"/>
    </source>
</evidence>
<accession>A0A918VVD0</accession>
<organism evidence="1 2">
    <name type="scientific">Salinimicrobium marinum</name>
    <dbReference type="NCBI Taxonomy" id="680283"/>
    <lineage>
        <taxon>Bacteria</taxon>
        <taxon>Pseudomonadati</taxon>
        <taxon>Bacteroidota</taxon>
        <taxon>Flavobacteriia</taxon>
        <taxon>Flavobacteriales</taxon>
        <taxon>Flavobacteriaceae</taxon>
        <taxon>Salinimicrobium</taxon>
    </lineage>
</organism>
<keyword evidence="2" id="KW-1185">Reference proteome</keyword>
<reference evidence="1" key="2">
    <citation type="submission" date="2020-09" db="EMBL/GenBank/DDBJ databases">
        <authorList>
            <person name="Sun Q."/>
            <person name="Kim S."/>
        </authorList>
    </citation>
    <scope>NUCLEOTIDE SEQUENCE</scope>
    <source>
        <strain evidence="1">KCTC 12719</strain>
    </source>
</reference>
<protein>
    <recommendedName>
        <fullName evidence="3">DUF4202 domain-containing protein</fullName>
    </recommendedName>
</protein>
<sequence length="192" mass="22624">MSKFEKAVRIIDQHNAEDPNKEVYQGKEYPKELLYAERMSEKLLDFEPEASDELQIAARAQHICRWKYPRSNYPMDRPGYLRWREELKKIHADLTADILKEVGYDEDFIQRVSFLIRKKLIKKNEESQTIEDVVCLVFLQYYFEDFAAKHEDEKVIDIVKKTWAKMSAEGHEAALRLPLSSESLRLIKAALA</sequence>
<gene>
    <name evidence="1" type="ORF">GCM10007103_06490</name>
</gene>
<evidence type="ECO:0000313" key="1">
    <source>
        <dbReference type="EMBL" id="GHA27757.1"/>
    </source>
</evidence>